<accession>A0AAE7VRU8</accession>
<proteinExistence type="predicted"/>
<protein>
    <submittedName>
        <fullName evidence="1">O-spanin</fullName>
    </submittedName>
</protein>
<evidence type="ECO:0000313" key="1">
    <source>
        <dbReference type="EMBL" id="QXV78397.1"/>
    </source>
</evidence>
<gene>
    <name evidence="1" type="ORF">bas67_0004</name>
</gene>
<dbReference type="InterPro" id="IPR020130">
    <property type="entry name" value="O-spanin_T7likevirus"/>
</dbReference>
<name>A0AAE7VRU8_9CAUD</name>
<evidence type="ECO:0000313" key="2">
    <source>
        <dbReference type="Proteomes" id="UP000828174"/>
    </source>
</evidence>
<organism evidence="1 2">
    <name type="scientific">Escherichia phage ErnstBeyeler</name>
    <dbReference type="NCBI Taxonomy" id="2852038"/>
    <lineage>
        <taxon>Viruses</taxon>
        <taxon>Duplodnaviria</taxon>
        <taxon>Heunggongvirae</taxon>
        <taxon>Uroviricota</taxon>
        <taxon>Caudoviricetes</taxon>
        <taxon>Autographivirales</taxon>
        <taxon>Autotranscriptaviridae</taxon>
        <taxon>Studiervirinae</taxon>
        <taxon>Berlinvirus</taxon>
        <taxon>Berlinvirus ernstbeyeler</taxon>
    </lineage>
</organism>
<dbReference type="GO" id="GO:0019076">
    <property type="term" value="P:viral release from host cell"/>
    <property type="evidence" value="ECO:0007669"/>
    <property type="project" value="InterPro"/>
</dbReference>
<reference evidence="2" key="1">
    <citation type="journal article" date="2021" name="PLoS Biol.">
        <title>Systematic exploration of Escherichia coli phage-host interactions with the BASEL phage collection.</title>
        <authorList>
            <person name="Maffei E."/>
            <person name="Shaidullina A."/>
            <person name="Burkolter M."/>
            <person name="Heyer Y."/>
            <person name="Estermann F."/>
            <person name="Druelle V."/>
            <person name="Sauer P."/>
            <person name="Willi L."/>
            <person name="Michaelis S."/>
            <person name="Hilbi H."/>
            <person name="Thaler D.S."/>
            <person name="Harms A."/>
        </authorList>
    </citation>
    <scope>NUCLEOTIDE SEQUENCE [LARGE SCALE GENOMIC DNA]</scope>
    <source>
        <strain evidence="2">Bas67</strain>
    </source>
</reference>
<dbReference type="Proteomes" id="UP000828174">
    <property type="component" value="Segment"/>
</dbReference>
<sequence length="97" mass="10874">MTKLTLNGNRRCTMSTLRKLRRLRINRLLLTKSHDNTKKTLRRWKAALIGSLMICVTMVSGCVSSCQTPHESSKLTVDASLMVEPNLTKSLVSVLSE</sequence>
<dbReference type="EMBL" id="MZ501064">
    <property type="protein sequence ID" value="QXV78397.1"/>
    <property type="molecule type" value="Genomic_DNA"/>
</dbReference>
<keyword evidence="2" id="KW-1185">Reference proteome</keyword>
<dbReference type="Pfam" id="PF17531">
    <property type="entry name" value="O_Spanin_T7"/>
    <property type="match status" value="1"/>
</dbReference>